<accession>A0A699H6X5</accession>
<evidence type="ECO:0000256" key="1">
    <source>
        <dbReference type="SAM" id="MobiDB-lite"/>
    </source>
</evidence>
<evidence type="ECO:0000313" key="2">
    <source>
        <dbReference type="EMBL" id="GEX48618.1"/>
    </source>
</evidence>
<name>A0A699H6X5_TANCI</name>
<proteinExistence type="predicted"/>
<protein>
    <recommendedName>
        <fullName evidence="3">No apical meristem-associated C-terminal domain-containing protein</fullName>
    </recommendedName>
</protein>
<organism evidence="2">
    <name type="scientific">Tanacetum cinerariifolium</name>
    <name type="common">Dalmatian daisy</name>
    <name type="synonym">Chrysanthemum cinerariifolium</name>
    <dbReference type="NCBI Taxonomy" id="118510"/>
    <lineage>
        <taxon>Eukaryota</taxon>
        <taxon>Viridiplantae</taxon>
        <taxon>Streptophyta</taxon>
        <taxon>Embryophyta</taxon>
        <taxon>Tracheophyta</taxon>
        <taxon>Spermatophyta</taxon>
        <taxon>Magnoliopsida</taxon>
        <taxon>eudicotyledons</taxon>
        <taxon>Gunneridae</taxon>
        <taxon>Pentapetalae</taxon>
        <taxon>asterids</taxon>
        <taxon>campanulids</taxon>
        <taxon>Asterales</taxon>
        <taxon>Asteraceae</taxon>
        <taxon>Asteroideae</taxon>
        <taxon>Anthemideae</taxon>
        <taxon>Anthemidinae</taxon>
        <taxon>Tanacetum</taxon>
    </lineage>
</organism>
<sequence>MSLIPSFPNEDMYEPQYADFHQNTAREDSPVKITSSSQAPALLKLSKRRQKMTNQNEDVPRCIAWSTEEEIVLCKGWVHVPKHSAIDDEEDEVQEVERPMGRDKAKCLKKKGAGASGSSATTNDEALTRLMVSELAMHHERFMAMKKEECLAFLNIRKRELEIHKRELAMQEYKQCQKDIMFYTQPYNQLTRDALKQMEYIRMGIKAKGNLPY</sequence>
<comment type="caution">
    <text evidence="2">The sequence shown here is derived from an EMBL/GenBank/DDBJ whole genome shotgun (WGS) entry which is preliminary data.</text>
</comment>
<feature type="compositionally biased region" description="Basic and acidic residues" evidence="1">
    <location>
        <begin position="95"/>
        <end position="106"/>
    </location>
</feature>
<evidence type="ECO:0008006" key="3">
    <source>
        <dbReference type="Google" id="ProtNLM"/>
    </source>
</evidence>
<reference evidence="2" key="1">
    <citation type="journal article" date="2019" name="Sci. Rep.">
        <title>Draft genome of Tanacetum cinerariifolium, the natural source of mosquito coil.</title>
        <authorList>
            <person name="Yamashiro T."/>
            <person name="Shiraishi A."/>
            <person name="Satake H."/>
            <person name="Nakayama K."/>
        </authorList>
    </citation>
    <scope>NUCLEOTIDE SEQUENCE</scope>
</reference>
<feature type="region of interest" description="Disordered" evidence="1">
    <location>
        <begin position="89"/>
        <end position="121"/>
    </location>
</feature>
<dbReference type="EMBL" id="BKCJ010111141">
    <property type="protein sequence ID" value="GEX48618.1"/>
    <property type="molecule type" value="Genomic_DNA"/>
</dbReference>
<gene>
    <name evidence="2" type="ORF">Tci_320593</name>
</gene>
<dbReference type="AlphaFoldDB" id="A0A699H6X5"/>